<feature type="region of interest" description="Disordered" evidence="1">
    <location>
        <begin position="1"/>
        <end position="47"/>
    </location>
</feature>
<keyword evidence="4" id="KW-1185">Reference proteome</keyword>
<dbReference type="OrthoDB" id="5186219at2"/>
<comment type="caution">
    <text evidence="3">The sequence shown here is derived from an EMBL/GenBank/DDBJ whole genome shotgun (WGS) entry which is preliminary data.</text>
</comment>
<keyword evidence="2" id="KW-0812">Transmembrane</keyword>
<reference evidence="3 4" key="1">
    <citation type="submission" date="2019-02" db="EMBL/GenBank/DDBJ databases">
        <title>Draft genome sequences of novel Actinobacteria.</title>
        <authorList>
            <person name="Sahin N."/>
            <person name="Ay H."/>
            <person name="Saygin H."/>
        </authorList>
    </citation>
    <scope>NUCLEOTIDE SEQUENCE [LARGE SCALE GENOMIC DNA]</scope>
    <source>
        <strain evidence="3 4">KC603</strain>
    </source>
</reference>
<keyword evidence="2" id="KW-0472">Membrane</keyword>
<gene>
    <name evidence="3" type="ORF">E1212_08705</name>
</gene>
<dbReference type="RefSeq" id="WP_131981364.1">
    <property type="nucleotide sequence ID" value="NZ_SMKL01000015.1"/>
</dbReference>
<feature type="compositionally biased region" description="Gly residues" evidence="1">
    <location>
        <begin position="1"/>
        <end position="16"/>
    </location>
</feature>
<feature type="transmembrane region" description="Helical" evidence="2">
    <location>
        <begin position="63"/>
        <end position="81"/>
    </location>
</feature>
<evidence type="ECO:0000256" key="1">
    <source>
        <dbReference type="SAM" id="MobiDB-lite"/>
    </source>
</evidence>
<feature type="transmembrane region" description="Helical" evidence="2">
    <location>
        <begin position="93"/>
        <end position="114"/>
    </location>
</feature>
<sequence>MTAGETPGGVPAGDGGAWQLTAELKPKAPEPAATASGAAGGPAEPAAPGWDAAAADLRATVKWMVAAFAAVGAAMFAKGFVTTPTLSWADDTWQLVFAWLVGAAGVVGVGLLIYQAVQLLRPTAFELGNLPEKYVAEIDANPRFYLPSDADTLEGYLAKLRALRVQATRSAGDVAVGERALAAAEKATPPDPAAVAAAERELDRATVRRESVQKALGVYSTVRESLLDRAGYWAPDRGLNRGGTVMLVAGILAAGGGIGYQLLLAAPDPDDGDGGGSASPPAIGELVRSDGAAGQELWRQLDLEACQADPASARIAVVVASGAGTEADPYVVSTLPTATCRAATFTVVDAVARVSVPEQQTIDYQPAEATQSP</sequence>
<evidence type="ECO:0000313" key="4">
    <source>
        <dbReference type="Proteomes" id="UP000295621"/>
    </source>
</evidence>
<dbReference type="Proteomes" id="UP000295621">
    <property type="component" value="Unassembled WGS sequence"/>
</dbReference>
<dbReference type="AlphaFoldDB" id="A0A4R4RR25"/>
<proteinExistence type="predicted"/>
<organism evidence="3 4">
    <name type="scientific">Jiangella ureilytica</name>
    <dbReference type="NCBI Taxonomy" id="2530374"/>
    <lineage>
        <taxon>Bacteria</taxon>
        <taxon>Bacillati</taxon>
        <taxon>Actinomycetota</taxon>
        <taxon>Actinomycetes</taxon>
        <taxon>Jiangellales</taxon>
        <taxon>Jiangellaceae</taxon>
        <taxon>Jiangella</taxon>
    </lineage>
</organism>
<accession>A0A4R4RR25</accession>
<feature type="compositionally biased region" description="Low complexity" evidence="1">
    <location>
        <begin position="30"/>
        <end position="47"/>
    </location>
</feature>
<evidence type="ECO:0000256" key="2">
    <source>
        <dbReference type="SAM" id="Phobius"/>
    </source>
</evidence>
<protein>
    <submittedName>
        <fullName evidence="3">Uncharacterized protein</fullName>
    </submittedName>
</protein>
<keyword evidence="2" id="KW-1133">Transmembrane helix</keyword>
<evidence type="ECO:0000313" key="3">
    <source>
        <dbReference type="EMBL" id="TDC52391.1"/>
    </source>
</evidence>
<dbReference type="EMBL" id="SMKL01000015">
    <property type="protein sequence ID" value="TDC52391.1"/>
    <property type="molecule type" value="Genomic_DNA"/>
</dbReference>
<name>A0A4R4RR25_9ACTN</name>